<gene>
    <name evidence="2" type="ORF">SAMN05216389_10557</name>
</gene>
<evidence type="ECO:0000313" key="3">
    <source>
        <dbReference type="Proteomes" id="UP000198618"/>
    </source>
</evidence>
<dbReference type="Proteomes" id="UP000198618">
    <property type="component" value="Unassembled WGS sequence"/>
</dbReference>
<keyword evidence="3" id="KW-1185">Reference proteome</keyword>
<protein>
    <submittedName>
        <fullName evidence="2">Uncharacterized protein</fullName>
    </submittedName>
</protein>
<feature type="region of interest" description="Disordered" evidence="1">
    <location>
        <begin position="1"/>
        <end position="24"/>
    </location>
</feature>
<feature type="compositionally biased region" description="Basic residues" evidence="1">
    <location>
        <begin position="1"/>
        <end position="22"/>
    </location>
</feature>
<evidence type="ECO:0000313" key="2">
    <source>
        <dbReference type="EMBL" id="SET07151.1"/>
    </source>
</evidence>
<feature type="compositionally biased region" description="Basic and acidic residues" evidence="1">
    <location>
        <begin position="135"/>
        <end position="148"/>
    </location>
</feature>
<proteinExistence type="predicted"/>
<dbReference type="RefSeq" id="WP_090868289.1">
    <property type="nucleotide sequence ID" value="NZ_FOHE01000005.1"/>
</dbReference>
<accession>A0A1I0BLK4</accession>
<name>A0A1I0BLK4_9BACI</name>
<dbReference type="AlphaFoldDB" id="A0A1I0BLK4"/>
<dbReference type="EMBL" id="FOHE01000005">
    <property type="protein sequence ID" value="SET07151.1"/>
    <property type="molecule type" value="Genomic_DNA"/>
</dbReference>
<organism evidence="2 3">
    <name type="scientific">Oceanobacillus limi</name>
    <dbReference type="NCBI Taxonomy" id="930131"/>
    <lineage>
        <taxon>Bacteria</taxon>
        <taxon>Bacillati</taxon>
        <taxon>Bacillota</taxon>
        <taxon>Bacilli</taxon>
        <taxon>Bacillales</taxon>
        <taxon>Bacillaceae</taxon>
        <taxon>Oceanobacillus</taxon>
    </lineage>
</organism>
<feature type="region of interest" description="Disordered" evidence="1">
    <location>
        <begin position="134"/>
        <end position="156"/>
    </location>
</feature>
<reference evidence="2 3" key="1">
    <citation type="submission" date="2016-10" db="EMBL/GenBank/DDBJ databases">
        <authorList>
            <person name="de Groot N.N."/>
        </authorList>
    </citation>
    <scope>NUCLEOTIDE SEQUENCE [LARGE SCALE GENOMIC DNA]</scope>
    <source>
        <strain evidence="2 3">IBRC-M 10780</strain>
    </source>
</reference>
<dbReference type="OrthoDB" id="367880at2"/>
<evidence type="ECO:0000256" key="1">
    <source>
        <dbReference type="SAM" id="MobiDB-lite"/>
    </source>
</evidence>
<sequence>MGKRKKNKSNTPRQKRMNRPRRLQAAEHWIPKYTGKSLVNGYSKHFAVNRLCAVIELEMLGYTFDDVYKQKLKHAEIQKQQLAKKRNAVKKQKREQAIKDFFYEESDETFAFIAGHTPGGAPYGITWEEWEEEHDVTSKSDSKPFRIDIDDDELPF</sequence>